<comment type="caution">
    <text evidence="7">The sequence shown here is derived from an EMBL/GenBank/DDBJ whole genome shotgun (WGS) entry which is preliminary data.</text>
</comment>
<dbReference type="RefSeq" id="WP_264716093.1">
    <property type="nucleotide sequence ID" value="NZ_JAPDNT010000031.1"/>
</dbReference>
<dbReference type="NCBIfam" id="TIGR03476">
    <property type="entry name" value="HpnL"/>
    <property type="match status" value="1"/>
</dbReference>
<protein>
    <submittedName>
        <fullName evidence="7">Lysylphosphatidylglycerol synthase domain-containing protein</fullName>
    </submittedName>
</protein>
<evidence type="ECO:0000313" key="7">
    <source>
        <dbReference type="EMBL" id="MCW3477166.1"/>
    </source>
</evidence>
<dbReference type="EMBL" id="JAPDNT010000031">
    <property type="protein sequence ID" value="MCW3477166.1"/>
    <property type="molecule type" value="Genomic_DNA"/>
</dbReference>
<feature type="transmembrane region" description="Helical" evidence="6">
    <location>
        <begin position="43"/>
        <end position="69"/>
    </location>
</feature>
<reference evidence="7" key="2">
    <citation type="submission" date="2022-10" db="EMBL/GenBank/DDBJ databases">
        <authorList>
            <person name="Trinh H.N."/>
        </authorList>
    </citation>
    <scope>NUCLEOTIDE SEQUENCE</scope>
    <source>
        <strain evidence="7">RN2-1</strain>
    </source>
</reference>
<feature type="transmembrane region" description="Helical" evidence="6">
    <location>
        <begin position="109"/>
        <end position="130"/>
    </location>
</feature>
<keyword evidence="2" id="KW-1003">Cell membrane</keyword>
<accession>A0AA42CHE2</accession>
<feature type="transmembrane region" description="Helical" evidence="6">
    <location>
        <begin position="289"/>
        <end position="310"/>
    </location>
</feature>
<feature type="transmembrane region" description="Helical" evidence="6">
    <location>
        <begin position="164"/>
        <end position="184"/>
    </location>
</feature>
<proteinExistence type="predicted"/>
<dbReference type="Pfam" id="PF03706">
    <property type="entry name" value="LPG_synthase_TM"/>
    <property type="match status" value="1"/>
</dbReference>
<evidence type="ECO:0000256" key="2">
    <source>
        <dbReference type="ARBA" id="ARBA00022475"/>
    </source>
</evidence>
<keyword evidence="5 6" id="KW-0472">Membrane</keyword>
<organism evidence="7 8">
    <name type="scientific">Limobrevibacterium gyesilva</name>
    <dbReference type="NCBI Taxonomy" id="2991712"/>
    <lineage>
        <taxon>Bacteria</taxon>
        <taxon>Pseudomonadati</taxon>
        <taxon>Pseudomonadota</taxon>
        <taxon>Alphaproteobacteria</taxon>
        <taxon>Acetobacterales</taxon>
        <taxon>Acetobacteraceae</taxon>
        <taxon>Limobrevibacterium</taxon>
    </lineage>
</organism>
<feature type="transmembrane region" description="Helical" evidence="6">
    <location>
        <begin position="12"/>
        <end position="37"/>
    </location>
</feature>
<reference evidence="7" key="1">
    <citation type="submission" date="2022-09" db="EMBL/GenBank/DDBJ databases">
        <title>Rhodovastum sp. nov. RN2-1 isolated from soil in Seongnam, South Korea.</title>
        <authorList>
            <person name="Le N.T."/>
        </authorList>
    </citation>
    <scope>NUCLEOTIDE SEQUENCE</scope>
    <source>
        <strain evidence="7">RN2-1</strain>
    </source>
</reference>
<feature type="transmembrane region" description="Helical" evidence="6">
    <location>
        <begin position="228"/>
        <end position="251"/>
    </location>
</feature>
<dbReference type="AlphaFoldDB" id="A0AA42CHE2"/>
<name>A0AA42CHE2_9PROT</name>
<dbReference type="Proteomes" id="UP001165679">
    <property type="component" value="Unassembled WGS sequence"/>
</dbReference>
<evidence type="ECO:0000313" key="8">
    <source>
        <dbReference type="Proteomes" id="UP001165679"/>
    </source>
</evidence>
<evidence type="ECO:0000256" key="4">
    <source>
        <dbReference type="ARBA" id="ARBA00022989"/>
    </source>
</evidence>
<keyword evidence="3 6" id="KW-0812">Transmembrane</keyword>
<comment type="subcellular location">
    <subcellularLocation>
        <location evidence="1">Cell membrane</location>
        <topology evidence="1">Multi-pass membrane protein</topology>
    </subcellularLocation>
</comment>
<evidence type="ECO:0000256" key="5">
    <source>
        <dbReference type="ARBA" id="ARBA00023136"/>
    </source>
</evidence>
<sequence>MPRIWPRSIGRAAFVAVGAGAIAFSVLVAHIGLGAIAQAMRALGWGGFGLIVALHLGVIGLAGCAWWNLGRGLRVGRLRCFVWGRLIRDSAGEALPFSQVGGFVMGARAAALCGVSGTFAAASTVVDLTVELAGRVPYMVLGLAMLVWLAPVQWLVVPALLGTLLLAAAAVAFFTVTAHGAGAIDAAIEKLGARLAPQWAAARGGTATALQATIRAIHADRGAMGAGVLLHFAGWLLSGIEVALPLWLMGVHLSFPMGIREGIVIDCAVSAIRSATFVAPNVIGLQEGAYVLLCGLFGIDPQVALALSLLRRGRDLAIAIPSLLAWQLREGQLAWRGAGRDPLAPAIPAPVIPAPVIPAPAETFRPE</sequence>
<gene>
    <name evidence="7" type="ORF">OL599_21575</name>
</gene>
<keyword evidence="4 6" id="KW-1133">Transmembrane helix</keyword>
<dbReference type="GO" id="GO:0005886">
    <property type="term" value="C:plasma membrane"/>
    <property type="evidence" value="ECO:0007669"/>
    <property type="project" value="UniProtKB-SubCell"/>
</dbReference>
<evidence type="ECO:0000256" key="1">
    <source>
        <dbReference type="ARBA" id="ARBA00004651"/>
    </source>
</evidence>
<keyword evidence="8" id="KW-1185">Reference proteome</keyword>
<evidence type="ECO:0000256" key="6">
    <source>
        <dbReference type="SAM" id="Phobius"/>
    </source>
</evidence>
<dbReference type="InterPro" id="IPR022791">
    <property type="entry name" value="L-PG_synthase/AglD"/>
</dbReference>
<evidence type="ECO:0000256" key="3">
    <source>
        <dbReference type="ARBA" id="ARBA00022692"/>
    </source>
</evidence>